<dbReference type="Pfam" id="PF20702">
    <property type="entry name" value="nSTAND2"/>
    <property type="match status" value="1"/>
</dbReference>
<dbReference type="Proteomes" id="UP000287188">
    <property type="component" value="Unassembled WGS sequence"/>
</dbReference>
<dbReference type="AlphaFoldDB" id="A0A402AEL4"/>
<organism evidence="2 3">
    <name type="scientific">Dictyobacter kobayashii</name>
    <dbReference type="NCBI Taxonomy" id="2014872"/>
    <lineage>
        <taxon>Bacteria</taxon>
        <taxon>Bacillati</taxon>
        <taxon>Chloroflexota</taxon>
        <taxon>Ktedonobacteria</taxon>
        <taxon>Ktedonobacterales</taxon>
        <taxon>Dictyobacteraceae</taxon>
        <taxon>Dictyobacter</taxon>
    </lineage>
</organism>
<accession>A0A402AEL4</accession>
<evidence type="ECO:0000259" key="1">
    <source>
        <dbReference type="Pfam" id="PF20702"/>
    </source>
</evidence>
<feature type="domain" description="Novel STAND NTPase 2" evidence="1">
    <location>
        <begin position="11"/>
        <end position="97"/>
    </location>
</feature>
<dbReference type="InterPro" id="IPR049051">
    <property type="entry name" value="nSTAND2"/>
</dbReference>
<keyword evidence="3" id="KW-1185">Reference proteome</keyword>
<sequence>MRNFGVQPVLCIDEFECFRNKQEFDQDFFEGLRALAESNGLILVTASRHPLKEIIEGLTGQTSPFFNKVQQIALKPFTEQEARKFVEEKGDQVGFDKKEQEVLLQWSALYKVNGERYWLPLRLQLVGKLLLDDKQAQIAGLNVDDVRYQHDFKHRLDEEYQAVVKE</sequence>
<reference evidence="3" key="1">
    <citation type="submission" date="2018-12" db="EMBL/GenBank/DDBJ databases">
        <title>Tengunoibacter tsumagoiensis gen. nov., sp. nov., Dictyobacter kobayashii sp. nov., D. alpinus sp. nov., and D. joshuensis sp. nov. and description of Dictyobacteraceae fam. nov. within the order Ktedonobacterales isolated from Tengu-no-mugimeshi.</title>
        <authorList>
            <person name="Wang C.M."/>
            <person name="Zheng Y."/>
            <person name="Sakai Y."/>
            <person name="Toyoda A."/>
            <person name="Minakuchi Y."/>
            <person name="Abe K."/>
            <person name="Yokota A."/>
            <person name="Yabe S."/>
        </authorList>
    </citation>
    <scope>NUCLEOTIDE SEQUENCE [LARGE SCALE GENOMIC DNA]</scope>
    <source>
        <strain evidence="3">Uno11</strain>
    </source>
</reference>
<comment type="caution">
    <text evidence="2">The sequence shown here is derived from an EMBL/GenBank/DDBJ whole genome shotgun (WGS) entry which is preliminary data.</text>
</comment>
<name>A0A402AEL4_9CHLR</name>
<evidence type="ECO:0000313" key="2">
    <source>
        <dbReference type="EMBL" id="GCE17524.1"/>
    </source>
</evidence>
<evidence type="ECO:0000313" key="3">
    <source>
        <dbReference type="Proteomes" id="UP000287188"/>
    </source>
</evidence>
<dbReference type="SUPFAM" id="SSF52540">
    <property type="entry name" value="P-loop containing nucleoside triphosphate hydrolases"/>
    <property type="match status" value="1"/>
</dbReference>
<protein>
    <recommendedName>
        <fullName evidence="1">Novel STAND NTPase 2 domain-containing protein</fullName>
    </recommendedName>
</protein>
<gene>
    <name evidence="2" type="ORF">KDK_13240</name>
</gene>
<dbReference type="EMBL" id="BIFS01000001">
    <property type="protein sequence ID" value="GCE17524.1"/>
    <property type="molecule type" value="Genomic_DNA"/>
</dbReference>
<dbReference type="InterPro" id="IPR027417">
    <property type="entry name" value="P-loop_NTPase"/>
</dbReference>
<proteinExistence type="predicted"/>